<dbReference type="InterPro" id="IPR036291">
    <property type="entry name" value="NAD(P)-bd_dom_sf"/>
</dbReference>
<dbReference type="Proteomes" id="UP000046155">
    <property type="component" value="Unassembled WGS sequence"/>
</dbReference>
<organism evidence="8 9">
    <name type="scientific">Syntrophaceticus schinkii</name>
    <dbReference type="NCBI Taxonomy" id="499207"/>
    <lineage>
        <taxon>Bacteria</taxon>
        <taxon>Bacillati</taxon>
        <taxon>Bacillota</taxon>
        <taxon>Clostridia</taxon>
        <taxon>Thermoanaerobacterales</taxon>
        <taxon>Thermoanaerobacterales Family III. Incertae Sedis</taxon>
        <taxon>Syntrophaceticus</taxon>
    </lineage>
</organism>
<dbReference type="SUPFAM" id="SSF51735">
    <property type="entry name" value="NAD(P)-binding Rossmann-fold domains"/>
    <property type="match status" value="1"/>
</dbReference>
<proteinExistence type="inferred from homology"/>
<dbReference type="GO" id="GO:0006012">
    <property type="term" value="P:galactose metabolic process"/>
    <property type="evidence" value="ECO:0007669"/>
    <property type="project" value="UniProtKB-KW"/>
</dbReference>
<sequence length="322" mass="35542">MRILVTGGAGFLGSHIVDGLLAEGHEVTVVDNLSTGKRENLNTKAEFYEMDICNSDLERVFQEGKFDYVDHHAAQIDVRHSVADPVFDARVNILGLLNLLENCRKYSLKGFVIASSGGVVYGEPQKLPVPEKYPKGPQSPYGVSKLASEFYLNYYAQVMGLPYITLRYGNVFGPRQDPLGEAGVIAIFGLKMLKGEIPTIFGNGEQLRDYVYVGDVVQANLRAIEHLQKGSSCYSAGGCAINNFAYNIGTGKGTSVNELFALLKNTICFKGDPLYGPERTGELKRIYLDISKAREELGWQPEMGLYEGLQLTVNYLAKQEIF</sequence>
<reference evidence="9" key="1">
    <citation type="submission" date="2015-01" db="EMBL/GenBank/DDBJ databases">
        <authorList>
            <person name="Manzoor Shahid"/>
            <person name="Zubair Saima"/>
        </authorList>
    </citation>
    <scope>NUCLEOTIDE SEQUENCE [LARGE SCALE GENOMIC DNA]</scope>
    <source>
        <strain evidence="9">Sp3</strain>
    </source>
</reference>
<dbReference type="GO" id="GO:0016853">
    <property type="term" value="F:isomerase activity"/>
    <property type="evidence" value="ECO:0007669"/>
    <property type="project" value="UniProtKB-KW"/>
</dbReference>
<evidence type="ECO:0000259" key="7">
    <source>
        <dbReference type="Pfam" id="PF01370"/>
    </source>
</evidence>
<name>A0A0B7MIH1_9FIRM</name>
<dbReference type="Gene3D" id="3.40.50.720">
    <property type="entry name" value="NAD(P)-binding Rossmann-like Domain"/>
    <property type="match status" value="1"/>
</dbReference>
<evidence type="ECO:0000313" key="8">
    <source>
        <dbReference type="EMBL" id="CEO87736.1"/>
    </source>
</evidence>
<dbReference type="AlphaFoldDB" id="A0A0B7MIH1"/>
<evidence type="ECO:0000256" key="3">
    <source>
        <dbReference type="ARBA" id="ARBA00018569"/>
    </source>
</evidence>
<evidence type="ECO:0000313" key="9">
    <source>
        <dbReference type="Proteomes" id="UP000046155"/>
    </source>
</evidence>
<dbReference type="Gene3D" id="3.90.25.10">
    <property type="entry name" value="UDP-galactose 4-epimerase, domain 1"/>
    <property type="match status" value="1"/>
</dbReference>
<keyword evidence="4" id="KW-0299">Galactose metabolism</keyword>
<comment type="pathway">
    <text evidence="1">Carbohydrate metabolism; galactose metabolism.</text>
</comment>
<keyword evidence="4" id="KW-0119">Carbohydrate metabolism</keyword>
<evidence type="ECO:0000256" key="4">
    <source>
        <dbReference type="ARBA" id="ARBA00023144"/>
    </source>
</evidence>
<dbReference type="OrthoDB" id="142826at2"/>
<dbReference type="InterPro" id="IPR001509">
    <property type="entry name" value="Epimerase_deHydtase"/>
</dbReference>
<dbReference type="PANTHER" id="PTHR43725">
    <property type="entry name" value="UDP-GLUCOSE 4-EPIMERASE"/>
    <property type="match status" value="1"/>
</dbReference>
<comment type="similarity">
    <text evidence="2">Belongs to the NAD(P)-dependent epimerase/dehydratase family.</text>
</comment>
<keyword evidence="9" id="KW-1185">Reference proteome</keyword>
<dbReference type="PANTHER" id="PTHR43725:SF53">
    <property type="entry name" value="UDP-ARABINOSE 4-EPIMERASE 1"/>
    <property type="match status" value="1"/>
</dbReference>
<gene>
    <name evidence="8" type="ORF">SSCH_1200012</name>
</gene>
<accession>A0A0B7MIH1</accession>
<dbReference type="EMBL" id="CDRZ01000025">
    <property type="protein sequence ID" value="CEO87736.1"/>
    <property type="molecule type" value="Genomic_DNA"/>
</dbReference>
<keyword evidence="8" id="KW-0413">Isomerase</keyword>
<evidence type="ECO:0000256" key="1">
    <source>
        <dbReference type="ARBA" id="ARBA00004947"/>
    </source>
</evidence>
<protein>
    <recommendedName>
        <fullName evidence="3">UDP-glucose 4-epimerase</fullName>
    </recommendedName>
    <alternativeName>
        <fullName evidence="6">Galactowaldenase</fullName>
    </alternativeName>
    <alternativeName>
        <fullName evidence="5">UDP-galactose 4-epimerase</fullName>
    </alternativeName>
</protein>
<dbReference type="RefSeq" id="WP_044664042.1">
    <property type="nucleotide sequence ID" value="NZ_CDRZ01000025.1"/>
</dbReference>
<dbReference type="Pfam" id="PF01370">
    <property type="entry name" value="Epimerase"/>
    <property type="match status" value="1"/>
</dbReference>
<evidence type="ECO:0000256" key="6">
    <source>
        <dbReference type="ARBA" id="ARBA00033067"/>
    </source>
</evidence>
<evidence type="ECO:0000256" key="5">
    <source>
        <dbReference type="ARBA" id="ARBA00031367"/>
    </source>
</evidence>
<dbReference type="PRINTS" id="PR01713">
    <property type="entry name" value="NUCEPIMERASE"/>
</dbReference>
<feature type="domain" description="NAD-dependent epimerase/dehydratase" evidence="7">
    <location>
        <begin position="3"/>
        <end position="232"/>
    </location>
</feature>
<evidence type="ECO:0000256" key="2">
    <source>
        <dbReference type="ARBA" id="ARBA00007637"/>
    </source>
</evidence>